<dbReference type="RefSeq" id="WP_275278178.1">
    <property type="nucleotide sequence ID" value="NZ_CP119108.1"/>
</dbReference>
<evidence type="ECO:0000256" key="1">
    <source>
        <dbReference type="SAM" id="Phobius"/>
    </source>
</evidence>
<proteinExistence type="predicted"/>
<keyword evidence="3" id="KW-1185">Reference proteome</keyword>
<feature type="transmembrane region" description="Helical" evidence="1">
    <location>
        <begin position="98"/>
        <end position="116"/>
    </location>
</feature>
<name>A0ABY8C1C9_9MICO</name>
<feature type="transmembrane region" description="Helical" evidence="1">
    <location>
        <begin position="41"/>
        <end position="65"/>
    </location>
</feature>
<keyword evidence="1" id="KW-0812">Transmembrane</keyword>
<dbReference type="Proteomes" id="UP001214553">
    <property type="component" value="Chromosome"/>
</dbReference>
<keyword evidence="1" id="KW-0472">Membrane</keyword>
<sequence>MSSASAARRPFEVRHLQIARAIVAAIAAAMITFSTDHSAALGLSVFSGFAILSAFIMIAAAWIVYPSGRRGRIVLLGAIDLVAGMVAGVATLRTDTTFFVLIAVWAVLIGLVEGIIGLRDRRADAASTRSEARDAIFIGALGIVLAIALLCVPAGYALNYTIAEAHKSFTLTGITIGVGIFGAYAAIVAVYLGIAGFSPRKDAVAAVSDEQSGGAA</sequence>
<dbReference type="EMBL" id="CP119108">
    <property type="protein sequence ID" value="WEG08851.1"/>
    <property type="molecule type" value="Genomic_DNA"/>
</dbReference>
<keyword evidence="1" id="KW-1133">Transmembrane helix</keyword>
<evidence type="ECO:0000313" key="3">
    <source>
        <dbReference type="Proteomes" id="UP001214553"/>
    </source>
</evidence>
<reference evidence="2 3" key="1">
    <citation type="submission" date="2023-03" db="EMBL/GenBank/DDBJ databases">
        <title>Genome sequence of Microbacterium sp. KACC 23027.</title>
        <authorList>
            <person name="Kim S."/>
            <person name="Heo J."/>
            <person name="Kwon S.-W."/>
        </authorList>
    </citation>
    <scope>NUCLEOTIDE SEQUENCE [LARGE SCALE GENOMIC DNA]</scope>
    <source>
        <strain evidence="2 3">KACC 23027</strain>
    </source>
</reference>
<accession>A0ABY8C1C9</accession>
<feature type="transmembrane region" description="Helical" evidence="1">
    <location>
        <begin position="136"/>
        <end position="157"/>
    </location>
</feature>
<feature type="transmembrane region" description="Helical" evidence="1">
    <location>
        <begin position="169"/>
        <end position="192"/>
    </location>
</feature>
<organism evidence="2 3">
    <name type="scientific">Microbacterium horticulturae</name>
    <dbReference type="NCBI Taxonomy" id="3028316"/>
    <lineage>
        <taxon>Bacteria</taxon>
        <taxon>Bacillati</taxon>
        <taxon>Actinomycetota</taxon>
        <taxon>Actinomycetes</taxon>
        <taxon>Micrococcales</taxon>
        <taxon>Microbacteriaceae</taxon>
        <taxon>Microbacterium</taxon>
    </lineage>
</organism>
<protein>
    <submittedName>
        <fullName evidence="2">Acyl-CoA synthetase</fullName>
    </submittedName>
</protein>
<evidence type="ECO:0000313" key="2">
    <source>
        <dbReference type="EMBL" id="WEG08851.1"/>
    </source>
</evidence>
<feature type="transmembrane region" description="Helical" evidence="1">
    <location>
        <begin position="72"/>
        <end position="92"/>
    </location>
</feature>
<feature type="transmembrane region" description="Helical" evidence="1">
    <location>
        <begin position="18"/>
        <end position="35"/>
    </location>
</feature>
<gene>
    <name evidence="2" type="ORF">PU630_16665</name>
</gene>